<dbReference type="PRINTS" id="PR01483">
    <property type="entry name" value="FASYNTHASE"/>
</dbReference>
<dbReference type="RefSeq" id="WP_245769891.1">
    <property type="nucleotide sequence ID" value="NZ_FOET01000002.1"/>
</dbReference>
<dbReference type="Pfam" id="PF01575">
    <property type="entry name" value="MaoC_dehydratas"/>
    <property type="match status" value="1"/>
</dbReference>
<dbReference type="STRING" id="403935.SAMN05216481_102282"/>
<dbReference type="Proteomes" id="UP000199055">
    <property type="component" value="Unassembled WGS sequence"/>
</dbReference>
<sequence length="329" mass="34728">MRGMEGAGSPEDAGSAGRGGPGPETLEMPSAPGTAGLYLRAVLPKSGGGRGVPVPARRLVLRDVAADPGRLRRYAGICGFADTSRLPVTYPHLVAFPLAMSLMTRRDFPLPLLGLVHIANRIDRHRPVEAGERLTYRVWAGDLRPHPKGTAFDVTAEADDGTRTVWRSVSTYLRRGRGAAGAGPRTGARLGGTASGGALPDGVGDPGGPVLEERWEVPGSAGRAYAAVSGDRNPIHLHPLTARLFGFPRAIAHGMWTKARCLAALEERLPDACRVEVSFRAPVPLPSAVRFRATGPAASSGTGVLWDFRLRGDGDAGREHLRGEVSLPD</sequence>
<accession>A0A1H9BBK6</accession>
<dbReference type="GO" id="GO:0005835">
    <property type="term" value="C:fatty acid synthase complex"/>
    <property type="evidence" value="ECO:0007669"/>
    <property type="project" value="InterPro"/>
</dbReference>
<dbReference type="PANTHER" id="PTHR43841">
    <property type="entry name" value="3-HYDROXYACYL-THIOESTER DEHYDRATASE HTDX-RELATED"/>
    <property type="match status" value="1"/>
</dbReference>
<dbReference type="InterPro" id="IPR003965">
    <property type="entry name" value="Fatty_acid_synthase"/>
</dbReference>
<dbReference type="InterPro" id="IPR002539">
    <property type="entry name" value="MaoC-like_dom"/>
</dbReference>
<organism evidence="4 5">
    <name type="scientific">Streptomyces radiopugnans</name>
    <dbReference type="NCBI Taxonomy" id="403935"/>
    <lineage>
        <taxon>Bacteria</taxon>
        <taxon>Bacillati</taxon>
        <taxon>Actinomycetota</taxon>
        <taxon>Actinomycetes</taxon>
        <taxon>Kitasatosporales</taxon>
        <taxon>Streptomycetaceae</taxon>
        <taxon>Streptomyces</taxon>
    </lineage>
</organism>
<comment type="similarity">
    <text evidence="1">Belongs to the enoyl-CoA hydratase/isomerase family.</text>
</comment>
<gene>
    <name evidence="4" type="ORF">SAMN05216481_102282</name>
</gene>
<evidence type="ECO:0000256" key="2">
    <source>
        <dbReference type="SAM" id="MobiDB-lite"/>
    </source>
</evidence>
<evidence type="ECO:0000256" key="1">
    <source>
        <dbReference type="ARBA" id="ARBA00005254"/>
    </source>
</evidence>
<evidence type="ECO:0000313" key="4">
    <source>
        <dbReference type="EMBL" id="SEP86043.1"/>
    </source>
</evidence>
<evidence type="ECO:0000313" key="5">
    <source>
        <dbReference type="Proteomes" id="UP000199055"/>
    </source>
</evidence>
<evidence type="ECO:0000259" key="3">
    <source>
        <dbReference type="Pfam" id="PF01575"/>
    </source>
</evidence>
<feature type="domain" description="MaoC-like" evidence="3">
    <location>
        <begin position="223"/>
        <end position="293"/>
    </location>
</feature>
<feature type="region of interest" description="Disordered" evidence="2">
    <location>
        <begin position="1"/>
        <end position="31"/>
    </location>
</feature>
<dbReference type="GO" id="GO:0004312">
    <property type="term" value="F:fatty acid synthase activity"/>
    <property type="evidence" value="ECO:0007669"/>
    <property type="project" value="InterPro"/>
</dbReference>
<dbReference type="SUPFAM" id="SSF54637">
    <property type="entry name" value="Thioesterase/thiol ester dehydrase-isomerase"/>
    <property type="match status" value="2"/>
</dbReference>
<reference evidence="4 5" key="1">
    <citation type="submission" date="2016-10" db="EMBL/GenBank/DDBJ databases">
        <authorList>
            <person name="de Groot N.N."/>
        </authorList>
    </citation>
    <scope>NUCLEOTIDE SEQUENCE [LARGE SCALE GENOMIC DNA]</scope>
    <source>
        <strain evidence="4 5">CGMCC 4.3519</strain>
    </source>
</reference>
<dbReference type="PANTHER" id="PTHR43841:SF1">
    <property type="entry name" value="3-HYDROXYACYL-THIOESTER DEHYDRATASE X"/>
    <property type="match status" value="1"/>
</dbReference>
<name>A0A1H9BBK6_9ACTN</name>
<dbReference type="EMBL" id="FOET01000002">
    <property type="protein sequence ID" value="SEP86043.1"/>
    <property type="molecule type" value="Genomic_DNA"/>
</dbReference>
<dbReference type="AlphaFoldDB" id="A0A1H9BBK6"/>
<keyword evidence="5" id="KW-1185">Reference proteome</keyword>
<proteinExistence type="inferred from homology"/>
<protein>
    <submittedName>
        <fullName evidence="4">MaoC like domain-containing protein</fullName>
    </submittedName>
</protein>
<dbReference type="GO" id="GO:0006633">
    <property type="term" value="P:fatty acid biosynthetic process"/>
    <property type="evidence" value="ECO:0007669"/>
    <property type="project" value="InterPro"/>
</dbReference>
<feature type="region of interest" description="Disordered" evidence="2">
    <location>
        <begin position="177"/>
        <end position="204"/>
    </location>
</feature>
<dbReference type="InterPro" id="IPR029069">
    <property type="entry name" value="HotDog_dom_sf"/>
</dbReference>
<dbReference type="Gene3D" id="3.10.129.10">
    <property type="entry name" value="Hotdog Thioesterase"/>
    <property type="match status" value="1"/>
</dbReference>